<dbReference type="AlphaFoldDB" id="B1G602"/>
<sequence length="111" mass="11811">MKQTLISIAMGCAVAFPAMSYAAADMGSMETSGDPAPGTEAKYGMSHGEVKKVDFAAGKLTIKHGALENLGMDAMTMVFKVKARRCFRKSRPATRSTSWPSKSTARSLSSN</sequence>
<dbReference type="Pfam" id="PF11604">
    <property type="entry name" value="CusF_Ec"/>
    <property type="match status" value="1"/>
</dbReference>
<feature type="signal peptide" evidence="2">
    <location>
        <begin position="1"/>
        <end position="22"/>
    </location>
</feature>
<dbReference type="Gene3D" id="2.40.50.320">
    <property type="entry name" value="Copper binding periplasmic protein CusF"/>
    <property type="match status" value="1"/>
</dbReference>
<evidence type="ECO:0000256" key="1">
    <source>
        <dbReference type="SAM" id="MobiDB-lite"/>
    </source>
</evidence>
<reference evidence="3 4" key="1">
    <citation type="submission" date="2008-03" db="EMBL/GenBank/DDBJ databases">
        <title>Sequencing of the draft genome and assembly of Burkholderia graminis C4D1M.</title>
        <authorList>
            <consortium name="US DOE Joint Genome Institute (JGI-PGF)"/>
            <person name="Copeland A."/>
            <person name="Lucas S."/>
            <person name="Lapidus A."/>
            <person name="Glavina del Rio T."/>
            <person name="Dalin E."/>
            <person name="Tice H."/>
            <person name="Bruce D."/>
            <person name="Goodwin L."/>
            <person name="Pitluck S."/>
            <person name="Larimer F."/>
            <person name="Land M.L."/>
            <person name="Hauser L."/>
            <person name="Tiedje J."/>
            <person name="Richardson P."/>
        </authorList>
    </citation>
    <scope>NUCLEOTIDE SEQUENCE [LARGE SCALE GENOMIC DNA]</scope>
    <source>
        <strain evidence="4">ATCC 700544 / DSM 17151 / LMG 18924 / NCIMB 13744 / C4D1M</strain>
    </source>
</reference>
<proteinExistence type="predicted"/>
<feature type="compositionally biased region" description="Polar residues" evidence="1">
    <location>
        <begin position="93"/>
        <end position="111"/>
    </location>
</feature>
<keyword evidence="2" id="KW-0732">Signal</keyword>
<feature type="region of interest" description="Disordered" evidence="1">
    <location>
        <begin position="88"/>
        <end position="111"/>
    </location>
</feature>
<accession>B1G602</accession>
<comment type="caution">
    <text evidence="3">The sequence shown here is derived from an EMBL/GenBank/DDBJ whole genome shotgun (WGS) entry which is preliminary data.</text>
</comment>
<evidence type="ECO:0000313" key="4">
    <source>
        <dbReference type="Proteomes" id="UP000005045"/>
    </source>
</evidence>
<organism evidence="3 4">
    <name type="scientific">Paraburkholderia graminis (strain ATCC 700544 / DSM 17151 / LMG 18924 / NCIMB 13744 / C4D1M)</name>
    <dbReference type="NCBI Taxonomy" id="396598"/>
    <lineage>
        <taxon>Bacteria</taxon>
        <taxon>Pseudomonadati</taxon>
        <taxon>Pseudomonadota</taxon>
        <taxon>Betaproteobacteria</taxon>
        <taxon>Burkholderiales</taxon>
        <taxon>Burkholderiaceae</taxon>
        <taxon>Paraburkholderia</taxon>
    </lineage>
</organism>
<dbReference type="Proteomes" id="UP000005045">
    <property type="component" value="Unassembled WGS sequence"/>
</dbReference>
<protein>
    <recommendedName>
        <fullName evidence="5">Copper-binding protein</fullName>
    </recommendedName>
</protein>
<dbReference type="InterPro" id="IPR021647">
    <property type="entry name" value="CusF_Ec"/>
</dbReference>
<evidence type="ECO:0000256" key="2">
    <source>
        <dbReference type="SAM" id="SignalP"/>
    </source>
</evidence>
<name>B1G602_PARG4</name>
<feature type="chain" id="PRO_5044481646" description="Copper-binding protein" evidence="2">
    <location>
        <begin position="23"/>
        <end position="111"/>
    </location>
</feature>
<evidence type="ECO:0000313" key="3">
    <source>
        <dbReference type="EMBL" id="EDT08356.1"/>
    </source>
</evidence>
<dbReference type="InterPro" id="IPR042230">
    <property type="entry name" value="CusF_sf"/>
</dbReference>
<dbReference type="EMBL" id="ABLD01000018">
    <property type="protein sequence ID" value="EDT08356.1"/>
    <property type="molecule type" value="Genomic_DNA"/>
</dbReference>
<evidence type="ECO:0008006" key="5">
    <source>
        <dbReference type="Google" id="ProtNLM"/>
    </source>
</evidence>
<gene>
    <name evidence="3" type="ORF">BgramDRAFT_4778</name>
</gene>
<keyword evidence="4" id="KW-1185">Reference proteome</keyword>